<dbReference type="SUPFAM" id="SSF54523">
    <property type="entry name" value="Pili subunits"/>
    <property type="match status" value="1"/>
</dbReference>
<dbReference type="Gene3D" id="3.30.700.10">
    <property type="entry name" value="Glycoprotein, Type 4 Pilin"/>
    <property type="match status" value="1"/>
</dbReference>
<keyword evidence="1" id="KW-1133">Transmembrane helix</keyword>
<reference evidence="3" key="1">
    <citation type="submission" date="2017-09" db="EMBL/GenBank/DDBJ databases">
        <title>Depth-based differentiation of microbial function through sediment-hosted aquifers and enrichment of novel symbionts in the deep terrestrial subsurface.</title>
        <authorList>
            <person name="Probst A.J."/>
            <person name="Ladd B."/>
            <person name="Jarett J.K."/>
            <person name="Geller-Mcgrath D.E."/>
            <person name="Sieber C.M.K."/>
            <person name="Emerson J.B."/>
            <person name="Anantharaman K."/>
            <person name="Thomas B.C."/>
            <person name="Malmstrom R."/>
            <person name="Stieglmeier M."/>
            <person name="Klingl A."/>
            <person name="Woyke T."/>
            <person name="Ryan C.M."/>
            <person name="Banfield J.F."/>
        </authorList>
    </citation>
    <scope>NUCLEOTIDE SEQUENCE [LARGE SCALE GENOMIC DNA]</scope>
</reference>
<protein>
    <recommendedName>
        <fullName evidence="4">General secretion pathway GspH domain-containing protein</fullName>
    </recommendedName>
</protein>
<dbReference type="NCBIfam" id="TIGR02532">
    <property type="entry name" value="IV_pilin_GFxxxE"/>
    <property type="match status" value="1"/>
</dbReference>
<name>A0A2M8EI30_UNCKA</name>
<organism evidence="2 3">
    <name type="scientific">candidate division WWE3 bacterium CG_4_9_14_0_2_um_filter_48_10</name>
    <dbReference type="NCBI Taxonomy" id="1975078"/>
    <lineage>
        <taxon>Bacteria</taxon>
        <taxon>Katanobacteria</taxon>
    </lineage>
</organism>
<keyword evidence="1" id="KW-0472">Membrane</keyword>
<dbReference type="AlphaFoldDB" id="A0A2M8EI30"/>
<gene>
    <name evidence="2" type="ORF">CO059_02905</name>
</gene>
<dbReference type="PROSITE" id="PS00409">
    <property type="entry name" value="PROKAR_NTER_METHYL"/>
    <property type="match status" value="1"/>
</dbReference>
<evidence type="ECO:0008006" key="4">
    <source>
        <dbReference type="Google" id="ProtNLM"/>
    </source>
</evidence>
<accession>A0A2M8EI30</accession>
<evidence type="ECO:0000313" key="2">
    <source>
        <dbReference type="EMBL" id="PJC22085.1"/>
    </source>
</evidence>
<keyword evidence="1" id="KW-0812">Transmembrane</keyword>
<dbReference type="Pfam" id="PF07963">
    <property type="entry name" value="N_methyl"/>
    <property type="match status" value="1"/>
</dbReference>
<dbReference type="EMBL" id="PFSK01000043">
    <property type="protein sequence ID" value="PJC22085.1"/>
    <property type="molecule type" value="Genomic_DNA"/>
</dbReference>
<comment type="caution">
    <text evidence="2">The sequence shown here is derived from an EMBL/GenBank/DDBJ whole genome shotgun (WGS) entry which is preliminary data.</text>
</comment>
<evidence type="ECO:0000256" key="1">
    <source>
        <dbReference type="SAM" id="Phobius"/>
    </source>
</evidence>
<dbReference type="InterPro" id="IPR012902">
    <property type="entry name" value="N_methyl_site"/>
</dbReference>
<dbReference type="InterPro" id="IPR045584">
    <property type="entry name" value="Pilin-like"/>
</dbReference>
<sequence length="145" mass="15707">MTNKQGFTLIELLIVIGIIGIIGATSTPYLSQFLAGGYLTTTNDKIVRTLRKAQAYSLNGKENSVWGVHCEPELLVLFKGGSYVTRDSSFDEKFNLPQMVNINGFADVSFQKGRGEPSGTLTITLSSLGEQKTVTINTEGAIDVQ</sequence>
<dbReference type="Proteomes" id="UP000228781">
    <property type="component" value="Unassembled WGS sequence"/>
</dbReference>
<evidence type="ECO:0000313" key="3">
    <source>
        <dbReference type="Proteomes" id="UP000228781"/>
    </source>
</evidence>
<proteinExistence type="predicted"/>
<feature type="transmembrane region" description="Helical" evidence="1">
    <location>
        <begin position="6"/>
        <end position="24"/>
    </location>
</feature>